<dbReference type="EMBL" id="GL883169">
    <property type="protein sequence ID" value="EGF98791.1"/>
    <property type="molecule type" value="Genomic_DNA"/>
</dbReference>
<reference evidence="3" key="1">
    <citation type="journal article" date="2011" name="Proc. Natl. Acad. Sci. U.S.A.">
        <title>Obligate biotrophy features unraveled by the genomic analysis of rust fungi.</title>
        <authorList>
            <person name="Duplessis S."/>
            <person name="Cuomo C.A."/>
            <person name="Lin Y.-C."/>
            <person name="Aerts A."/>
            <person name="Tisserant E."/>
            <person name="Veneault-Fourrey C."/>
            <person name="Joly D.L."/>
            <person name="Hacquard S."/>
            <person name="Amselem J."/>
            <person name="Cantarel B.L."/>
            <person name="Chiu R."/>
            <person name="Coutinho P.M."/>
            <person name="Feau N."/>
            <person name="Field M."/>
            <person name="Frey P."/>
            <person name="Gelhaye E."/>
            <person name="Goldberg J."/>
            <person name="Grabherr M.G."/>
            <person name="Kodira C.D."/>
            <person name="Kohler A."/>
            <person name="Kuees U."/>
            <person name="Lindquist E.A."/>
            <person name="Lucas S.M."/>
            <person name="Mago R."/>
            <person name="Mauceli E."/>
            <person name="Morin E."/>
            <person name="Murat C."/>
            <person name="Pangilinan J.L."/>
            <person name="Park R."/>
            <person name="Pearson M."/>
            <person name="Quesneville H."/>
            <person name="Rouhier N."/>
            <person name="Sakthikumar S."/>
            <person name="Salamov A.A."/>
            <person name="Schmutz J."/>
            <person name="Selles B."/>
            <person name="Shapiro H."/>
            <person name="Tanguay P."/>
            <person name="Tuskan G.A."/>
            <person name="Henrissat B."/>
            <person name="Van de Peer Y."/>
            <person name="Rouze P."/>
            <person name="Ellis J.G."/>
            <person name="Dodds P.N."/>
            <person name="Schein J.E."/>
            <person name="Zhong S."/>
            <person name="Hamelin R.C."/>
            <person name="Grigoriev I.V."/>
            <person name="Szabo L.J."/>
            <person name="Martin F."/>
        </authorList>
    </citation>
    <scope>NUCLEOTIDE SEQUENCE [LARGE SCALE GENOMIC DNA]</scope>
    <source>
        <strain evidence="3">98AG31 / pathotype 3-4-7</strain>
    </source>
</reference>
<feature type="region of interest" description="Disordered" evidence="1">
    <location>
        <begin position="555"/>
        <end position="585"/>
    </location>
</feature>
<organism evidence="3">
    <name type="scientific">Melampsora larici-populina (strain 98AG31 / pathotype 3-4-7)</name>
    <name type="common">Poplar leaf rust fungus</name>
    <dbReference type="NCBI Taxonomy" id="747676"/>
    <lineage>
        <taxon>Eukaryota</taxon>
        <taxon>Fungi</taxon>
        <taxon>Dikarya</taxon>
        <taxon>Basidiomycota</taxon>
        <taxon>Pucciniomycotina</taxon>
        <taxon>Pucciniomycetes</taxon>
        <taxon>Pucciniales</taxon>
        <taxon>Melampsoraceae</taxon>
        <taxon>Melampsora</taxon>
    </lineage>
</organism>
<proteinExistence type="predicted"/>
<keyword evidence="3" id="KW-1185">Reference proteome</keyword>
<dbReference type="Proteomes" id="UP000001072">
    <property type="component" value="Unassembled WGS sequence"/>
</dbReference>
<evidence type="ECO:0008006" key="4">
    <source>
        <dbReference type="Google" id="ProtNLM"/>
    </source>
</evidence>
<gene>
    <name evidence="2" type="ORF">MELLADRAFT_113273</name>
</gene>
<name>F4S9B7_MELLP</name>
<protein>
    <recommendedName>
        <fullName evidence="4">Retrotransposon gag domain-containing protein</fullName>
    </recommendedName>
</protein>
<evidence type="ECO:0000313" key="2">
    <source>
        <dbReference type="EMBL" id="EGF98791.1"/>
    </source>
</evidence>
<accession>F4S9B7</accession>
<dbReference type="InParanoid" id="F4S9B7"/>
<dbReference type="VEuPathDB" id="FungiDB:MELLADRAFT_113273"/>
<dbReference type="HOGENOM" id="CLU_033256_0_0_1"/>
<feature type="compositionally biased region" description="Polar residues" evidence="1">
    <location>
        <begin position="564"/>
        <end position="576"/>
    </location>
</feature>
<dbReference type="KEGG" id="mlr:MELLADRAFT_113273"/>
<evidence type="ECO:0000256" key="1">
    <source>
        <dbReference type="SAM" id="MobiDB-lite"/>
    </source>
</evidence>
<feature type="region of interest" description="Disordered" evidence="1">
    <location>
        <begin position="143"/>
        <end position="166"/>
    </location>
</feature>
<sequence>MSNNPRHTRNNPVSELVSVPNPEGILRLTRSNPTLRSTEVHPPVSVANVTATSLFHREINSFLNPPDRSGIGVLYPSPSVWSPIASQLVASNTPSLVDSVELDQLSSLASPTLPQLRLPHPPRRSIPGAFDPCQSFAMTDVPAGNRSIENEGDHPVQPTGQPGVTGTEVTQEQVSIAEVQAKMRAEMNSLRALIQQMMSAQISTPAPATQPKLQEQSGITDLQATPVPHALGTRHVSSSADPVFNQQVYSSTPLHQNPFHRPLVPPASQTPSVDQVPVSAIDPLRFRITDFPEYKGKYGDVAAYRIWRHKVERLFLVKGLVLDSDKFSVLPLLLSTNPAASWCRRSGDFTGHTWLSAMKEMESVILPADWLDKVKQQIRELAMRPNEHISAFCARARVLQEAAGLEECSEEALAWAIVGGSTSLFRSIQQRDQIIKSSINPVSQKFSFAAFEQKACLAWDFALELEPRIQSRIPRSSNNLSATPTVLTSQNQRGSAPFRAALSPEEQAARNARFMAYMRSIGLCPRCKTSCLKWLGGCTADTNSAYYPVPPDFARSPPYPPPKSSNTVSKTCSATGRCSGRGGNA</sequence>
<dbReference type="GeneID" id="18924937"/>
<feature type="region of interest" description="Disordered" evidence="1">
    <location>
        <begin position="1"/>
        <end position="21"/>
    </location>
</feature>
<dbReference type="AlphaFoldDB" id="F4S9B7"/>
<evidence type="ECO:0000313" key="3">
    <source>
        <dbReference type="Proteomes" id="UP000001072"/>
    </source>
</evidence>
<dbReference type="RefSeq" id="XP_007417960.1">
    <property type="nucleotide sequence ID" value="XM_007417898.1"/>
</dbReference>
<feature type="compositionally biased region" description="Polar residues" evidence="1">
    <location>
        <begin position="1"/>
        <end position="13"/>
    </location>
</feature>